<feature type="non-terminal residue" evidence="3">
    <location>
        <position position="1"/>
    </location>
</feature>
<evidence type="ECO:0000313" key="4">
    <source>
        <dbReference type="Proteomes" id="UP000286862"/>
    </source>
</evidence>
<dbReference type="EC" id="3.1.21.3" evidence="3"/>
<gene>
    <name evidence="3" type="ORF">VT99_10751</name>
</gene>
<proteinExistence type="predicted"/>
<dbReference type="PANTHER" id="PTHR30195:SF16">
    <property type="entry name" value="TYPE I RESTRICTION ENZYME ENDONUCLEASE SUBUNIT"/>
    <property type="match status" value="1"/>
</dbReference>
<keyword evidence="3" id="KW-0378">Hydrolase</keyword>
<reference evidence="3 4" key="1">
    <citation type="submission" date="2017-01" db="EMBL/GenBank/DDBJ databases">
        <title>The cable genome- insights into the physiology and evolution of filamentous bacteria capable of sulfide oxidation via long distance electron transfer.</title>
        <authorList>
            <person name="Schreiber L."/>
            <person name="Bjerg J.T."/>
            <person name="Boggild A."/>
            <person name="Van De Vossenberg J."/>
            <person name="Meysman F."/>
            <person name="Nielsen L.P."/>
            <person name="Schramm A."/>
            <person name="Kjeldsen K.U."/>
        </authorList>
    </citation>
    <scope>NUCLEOTIDE SEQUENCE [LARGE SCALE GENOMIC DNA]</scope>
    <source>
        <strain evidence="3">A2</strain>
    </source>
</reference>
<evidence type="ECO:0000256" key="1">
    <source>
        <dbReference type="ARBA" id="ARBA00022747"/>
    </source>
</evidence>
<dbReference type="GO" id="GO:0009307">
    <property type="term" value="P:DNA restriction-modification system"/>
    <property type="evidence" value="ECO:0007669"/>
    <property type="project" value="UniProtKB-KW"/>
</dbReference>
<organism evidence="3 4">
    <name type="scientific">Candidatus Electrothrix marina</name>
    <dbReference type="NCBI Taxonomy" id="1859130"/>
    <lineage>
        <taxon>Bacteria</taxon>
        <taxon>Pseudomonadati</taxon>
        <taxon>Thermodesulfobacteriota</taxon>
        <taxon>Desulfobulbia</taxon>
        <taxon>Desulfobulbales</taxon>
        <taxon>Desulfobulbaceae</taxon>
        <taxon>Candidatus Electrothrix</taxon>
    </lineage>
</organism>
<dbReference type="Gene3D" id="1.20.58.910">
    <property type="match status" value="1"/>
</dbReference>
<sequence length="282" mass="32134">DKAPVVIDKLQTAVQKLDDFMQSQGLESKPEEVPNLKGDAARSQFVNLFKEVQRLKTQIDQYTDLSDENKEAVEQIVPKEQLQGFKGVYLETAQRLKEKQDKKDGEKTIPEVEQLDFEFVLFASAMIDYDYIMALIARYSQQEPGKQKMSRAELVGLIQSDAKFMDDRDDIAEYIDTLEVGKGLDEKAIREGFERFKANKDARRVAVIADKHGLERAALQGFVDNIMRRMIFDGELLSDLMVPLDLGWKARTKAELALMDDLMPLLYKLAQGREISGLGVYE</sequence>
<dbReference type="AlphaFoldDB" id="A0A3S3RUV5"/>
<protein>
    <submittedName>
        <fullName evidence="3">Type I restriction and modification enzyme-subunit R C terminal</fullName>
        <ecNumber evidence="3">3.1.21.3</ecNumber>
    </submittedName>
</protein>
<dbReference type="InterPro" id="IPR051268">
    <property type="entry name" value="Type-I_R_enzyme_R_subunit"/>
</dbReference>
<evidence type="ECO:0000313" key="3">
    <source>
        <dbReference type="EMBL" id="RWX48607.1"/>
    </source>
</evidence>
<dbReference type="GO" id="GO:0009035">
    <property type="term" value="F:type I site-specific deoxyribonuclease activity"/>
    <property type="evidence" value="ECO:0007669"/>
    <property type="project" value="UniProtKB-EC"/>
</dbReference>
<dbReference type="PANTHER" id="PTHR30195">
    <property type="entry name" value="TYPE I SITE-SPECIFIC DEOXYRIBONUCLEASE PROTEIN SUBUNIT M AND R"/>
    <property type="match status" value="1"/>
</dbReference>
<dbReference type="EMBL" id="MTKQ01000075">
    <property type="protein sequence ID" value="RWX48607.1"/>
    <property type="molecule type" value="Genomic_DNA"/>
</dbReference>
<comment type="caution">
    <text evidence="3">The sequence shown here is derived from an EMBL/GenBank/DDBJ whole genome shotgun (WGS) entry which is preliminary data.</text>
</comment>
<keyword evidence="1" id="KW-0680">Restriction system</keyword>
<name>A0A3S3RUV5_9BACT</name>
<accession>A0A3S3RUV5</accession>
<feature type="domain" description="Type I restriction enzyme R protein C-terminal" evidence="2">
    <location>
        <begin position="1"/>
        <end position="268"/>
    </location>
</feature>
<evidence type="ECO:0000259" key="2">
    <source>
        <dbReference type="Pfam" id="PF12008"/>
    </source>
</evidence>
<dbReference type="Proteomes" id="UP000286862">
    <property type="component" value="Unassembled WGS sequence"/>
</dbReference>
<dbReference type="InterPro" id="IPR022625">
    <property type="entry name" value="TypeI_RM_Rsu_C"/>
</dbReference>
<dbReference type="Pfam" id="PF12008">
    <property type="entry name" value="EcoR124_C"/>
    <property type="match status" value="1"/>
</dbReference>